<comment type="caution">
    <text evidence="6">The sequence shown here is derived from an EMBL/GenBank/DDBJ whole genome shotgun (WGS) entry which is preliminary data.</text>
</comment>
<dbReference type="InterPro" id="IPR015943">
    <property type="entry name" value="WD40/YVTN_repeat-like_dom_sf"/>
</dbReference>
<dbReference type="GO" id="GO:1990234">
    <property type="term" value="C:transferase complex"/>
    <property type="evidence" value="ECO:0007669"/>
    <property type="project" value="UniProtKB-ARBA"/>
</dbReference>
<comment type="similarity">
    <text evidence="3">Belongs to the WD repeat MDV1/CAF4 family.</text>
</comment>
<evidence type="ECO:0000256" key="4">
    <source>
        <dbReference type="ARBA" id="ARBA00039789"/>
    </source>
</evidence>
<dbReference type="InterPro" id="IPR001680">
    <property type="entry name" value="WD40_rpt"/>
</dbReference>
<dbReference type="OrthoDB" id="10261640at2759"/>
<keyword evidence="1" id="KW-0853">WD repeat</keyword>
<proteinExistence type="inferred from homology"/>
<dbReference type="AlphaFoldDB" id="A0A100I3M5"/>
<name>A0A100I3M5_ASPNG</name>
<dbReference type="PANTHER" id="PTHR22847">
    <property type="entry name" value="WD40 REPEAT PROTEIN"/>
    <property type="match status" value="1"/>
</dbReference>
<dbReference type="Pfam" id="PF00400">
    <property type="entry name" value="WD40"/>
    <property type="match status" value="2"/>
</dbReference>
<organism evidence="6 7">
    <name type="scientific">Aspergillus niger</name>
    <dbReference type="NCBI Taxonomy" id="5061"/>
    <lineage>
        <taxon>Eukaryota</taxon>
        <taxon>Fungi</taxon>
        <taxon>Dikarya</taxon>
        <taxon>Ascomycota</taxon>
        <taxon>Pezizomycotina</taxon>
        <taxon>Eurotiomycetes</taxon>
        <taxon>Eurotiomycetidae</taxon>
        <taxon>Eurotiales</taxon>
        <taxon>Aspergillaceae</taxon>
        <taxon>Aspergillus</taxon>
        <taxon>Aspergillus subgen. Circumdati</taxon>
    </lineage>
</organism>
<dbReference type="Gene3D" id="2.130.10.10">
    <property type="entry name" value="YVTN repeat-like/Quinoprotein amine dehydrogenase"/>
    <property type="match status" value="2"/>
</dbReference>
<gene>
    <name evidence="6" type="ORF">ABL_00509</name>
</gene>
<accession>A0A100I3M5</accession>
<evidence type="ECO:0000313" key="6">
    <source>
        <dbReference type="EMBL" id="GAQ34082.1"/>
    </source>
</evidence>
<keyword evidence="2" id="KW-0677">Repeat</keyword>
<evidence type="ECO:0000256" key="1">
    <source>
        <dbReference type="ARBA" id="ARBA00022574"/>
    </source>
</evidence>
<evidence type="ECO:0000313" key="7">
    <source>
        <dbReference type="Proteomes" id="UP000068243"/>
    </source>
</evidence>
<evidence type="ECO:0000256" key="2">
    <source>
        <dbReference type="ARBA" id="ARBA00022737"/>
    </source>
</evidence>
<reference evidence="7" key="1">
    <citation type="journal article" date="2016" name="Genome Announc.">
        <title>Draft genome sequence of Aspergillus niger strain An76.</title>
        <authorList>
            <person name="Gong W."/>
            <person name="Cheng Z."/>
            <person name="Zhang H."/>
            <person name="Liu L."/>
            <person name="Gao P."/>
            <person name="Wang L."/>
        </authorList>
    </citation>
    <scope>NUCLEOTIDE SEQUENCE [LARGE SCALE GENOMIC DNA]</scope>
    <source>
        <strain evidence="7">An76</strain>
    </source>
</reference>
<comment type="function">
    <text evidence="5">Involved in mitochondrial fission. Acts as an adapter protein required to form mitochondrial fission complexes. Formation of these complexes is required to promote constriction and fission of the mitochondrial compartment at a late step in mitochondrial division.</text>
</comment>
<dbReference type="Proteomes" id="UP000068243">
    <property type="component" value="Unassembled WGS sequence"/>
</dbReference>
<dbReference type="SMART" id="SM00320">
    <property type="entry name" value="WD40"/>
    <property type="match status" value="3"/>
</dbReference>
<dbReference type="EMBL" id="BCMY01000001">
    <property type="protein sequence ID" value="GAQ34082.1"/>
    <property type="molecule type" value="Genomic_DNA"/>
</dbReference>
<protein>
    <recommendedName>
        <fullName evidence="4">Mitochondrial division protein 1</fullName>
    </recommendedName>
</protein>
<dbReference type="GO" id="GO:0005634">
    <property type="term" value="C:nucleus"/>
    <property type="evidence" value="ECO:0007669"/>
    <property type="project" value="TreeGrafter"/>
</dbReference>
<dbReference type="OMA" id="DSDIECY"/>
<evidence type="ECO:0000256" key="5">
    <source>
        <dbReference type="ARBA" id="ARBA00043913"/>
    </source>
</evidence>
<evidence type="ECO:0000256" key="3">
    <source>
        <dbReference type="ARBA" id="ARBA00038415"/>
    </source>
</evidence>
<dbReference type="PANTHER" id="PTHR22847:SF637">
    <property type="entry name" value="WD REPEAT DOMAIN 5B"/>
    <property type="match status" value="1"/>
</dbReference>
<dbReference type="SUPFAM" id="SSF82171">
    <property type="entry name" value="DPP6 N-terminal domain-like"/>
    <property type="match status" value="1"/>
</dbReference>
<sequence>MAKPYASQPLYHSIVLPVSFEHPTAVLIQDMSTNPHTLGLWNIAHRTFHQTLEGQLDGLMASAISHGGQIIATGSDTVCEGPIKSLAFSPYNDLLASCSYLDEVKNSHALVNLSPLAAGMAQLNFWNSASVKLEHHLNRVQTFAFSPNGELISDWGGGIVRLWDLRVGNIHPLPRKSNLVLLVTIDGATLWEFPTGTPQNQFEALKNPITGPEFSGDGRLVAAFAKETIIVWDTGNGKLIRTLELDVDDSDIECYASIKAAFRPDGKIITWALDTLQFQVWDPISGKQIETFNGSIDLRSFEVSHDGHLVAVTDHTKVGIRELSTRKHIYLRKSYYLSMRMAFSPYDMTLAVLSKSWGKLTLDLWDVPSCEMHCSIDGVTGRYIHFSENGNNAKRDAVEIFTPVSVS</sequence>